<keyword evidence="8" id="KW-1185">Reference proteome</keyword>
<evidence type="ECO:0000256" key="2">
    <source>
        <dbReference type="ARBA" id="ARBA00022475"/>
    </source>
</evidence>
<proteinExistence type="predicted"/>
<feature type="transmembrane region" description="Helical" evidence="6">
    <location>
        <begin position="6"/>
        <end position="28"/>
    </location>
</feature>
<feature type="transmembrane region" description="Helical" evidence="6">
    <location>
        <begin position="74"/>
        <end position="93"/>
    </location>
</feature>
<gene>
    <name evidence="7" type="ORF">B0I03_102323</name>
</gene>
<keyword evidence="5 6" id="KW-0472">Membrane</keyword>
<comment type="caution">
    <text evidence="7">The sequence shown here is derived from an EMBL/GenBank/DDBJ whole genome shotgun (WGS) entry which is preliminary data.</text>
</comment>
<keyword evidence="3 6" id="KW-0812">Transmembrane</keyword>
<evidence type="ECO:0000256" key="1">
    <source>
        <dbReference type="ARBA" id="ARBA00004651"/>
    </source>
</evidence>
<evidence type="ECO:0000256" key="4">
    <source>
        <dbReference type="ARBA" id="ARBA00022989"/>
    </source>
</evidence>
<evidence type="ECO:0000256" key="3">
    <source>
        <dbReference type="ARBA" id="ARBA00022692"/>
    </source>
</evidence>
<dbReference type="Proteomes" id="UP000249620">
    <property type="component" value="Unassembled WGS sequence"/>
</dbReference>
<sequence length="208" mass="23345">MTFVLAIFLGLIISIGGIIIPGMLNMTIAKISVKESQKQALNFALGAVVVVFIQSFLGTYFAKFLDANPVFSEGLKKIGTVIFIILTIAFTIMGLKAKKQKEIKVEIEAKRNRFFYGMAMSAFNMFAIPWYAITSLMMASKDLFQYDMISIVLFSISAALGTYFVFYLYAKFFKLIEHKLTFIVQNINFLIAALTGIVAVSSLYKMFF</sequence>
<evidence type="ECO:0000313" key="8">
    <source>
        <dbReference type="Proteomes" id="UP000249620"/>
    </source>
</evidence>
<dbReference type="AlphaFoldDB" id="A0A327YV03"/>
<accession>A0A327YV03</accession>
<dbReference type="EMBL" id="QLMI01000002">
    <property type="protein sequence ID" value="RAK24462.1"/>
    <property type="molecule type" value="Genomic_DNA"/>
</dbReference>
<evidence type="ECO:0000256" key="5">
    <source>
        <dbReference type="ARBA" id="ARBA00023136"/>
    </source>
</evidence>
<protein>
    <submittedName>
        <fullName evidence="7">LysE type translocator</fullName>
    </submittedName>
</protein>
<dbReference type="Pfam" id="PF01810">
    <property type="entry name" value="LysE"/>
    <property type="match status" value="1"/>
</dbReference>
<feature type="transmembrane region" description="Helical" evidence="6">
    <location>
        <begin position="40"/>
        <end position="62"/>
    </location>
</feature>
<comment type="subcellular location">
    <subcellularLocation>
        <location evidence="1">Cell membrane</location>
        <topology evidence="1">Multi-pass membrane protein</topology>
    </subcellularLocation>
</comment>
<dbReference type="GO" id="GO:0006865">
    <property type="term" value="P:amino acid transport"/>
    <property type="evidence" value="ECO:0007669"/>
    <property type="project" value="InterPro"/>
</dbReference>
<dbReference type="GO" id="GO:0005886">
    <property type="term" value="C:plasma membrane"/>
    <property type="evidence" value="ECO:0007669"/>
    <property type="project" value="UniProtKB-SubCell"/>
</dbReference>
<evidence type="ECO:0000256" key="6">
    <source>
        <dbReference type="SAM" id="Phobius"/>
    </source>
</evidence>
<dbReference type="OrthoDB" id="1451945at2"/>
<dbReference type="RefSeq" id="WP_111566242.1">
    <property type="nucleotide sequence ID" value="NZ_QLMI01000002.1"/>
</dbReference>
<evidence type="ECO:0000313" key="7">
    <source>
        <dbReference type="EMBL" id="RAK24462.1"/>
    </source>
</evidence>
<feature type="transmembrane region" description="Helical" evidence="6">
    <location>
        <begin position="148"/>
        <end position="170"/>
    </location>
</feature>
<feature type="transmembrane region" description="Helical" evidence="6">
    <location>
        <begin position="114"/>
        <end position="133"/>
    </location>
</feature>
<keyword evidence="4 6" id="KW-1133">Transmembrane helix</keyword>
<dbReference type="InterPro" id="IPR001123">
    <property type="entry name" value="LeuE-type"/>
</dbReference>
<organism evidence="7 8">
    <name type="scientific">Flavobacterium aquaticum</name>
    <dbReference type="NCBI Taxonomy" id="1236486"/>
    <lineage>
        <taxon>Bacteria</taxon>
        <taxon>Pseudomonadati</taxon>
        <taxon>Bacteroidota</taxon>
        <taxon>Flavobacteriia</taxon>
        <taxon>Flavobacteriales</taxon>
        <taxon>Flavobacteriaceae</taxon>
        <taxon>Flavobacterium</taxon>
    </lineage>
</organism>
<feature type="transmembrane region" description="Helical" evidence="6">
    <location>
        <begin position="182"/>
        <end position="204"/>
    </location>
</feature>
<name>A0A327YV03_9FLAO</name>
<keyword evidence="2" id="KW-1003">Cell membrane</keyword>
<reference evidence="7 8" key="1">
    <citation type="submission" date="2018-06" db="EMBL/GenBank/DDBJ databases">
        <title>Genomic Encyclopedia of Type Strains, Phase III (KMG-III): the genomes of soil and plant-associated and newly described type strains.</title>
        <authorList>
            <person name="Whitman W."/>
        </authorList>
    </citation>
    <scope>NUCLEOTIDE SEQUENCE [LARGE SCALE GENOMIC DNA]</scope>
    <source>
        <strain evidence="7 8">CGMCC 1.12398</strain>
    </source>
</reference>